<dbReference type="EMBL" id="DS113257">
    <property type="protein sequence ID" value="EAY15397.1"/>
    <property type="molecule type" value="Genomic_DNA"/>
</dbReference>
<evidence type="ECO:0000313" key="2">
    <source>
        <dbReference type="Proteomes" id="UP000001542"/>
    </source>
</evidence>
<dbReference type="VEuPathDB" id="TrichDB:TVAG_224730"/>
<dbReference type="Proteomes" id="UP000001542">
    <property type="component" value="Unassembled WGS sequence"/>
</dbReference>
<dbReference type="InParanoid" id="A2DW96"/>
<dbReference type="VEuPathDB" id="TrichDB:TVAGG3_0804140"/>
<dbReference type="AlphaFoldDB" id="A2DW96"/>
<name>A2DW96_TRIV3</name>
<dbReference type="OrthoDB" id="529273at2759"/>
<sequence>MRKKTLRPHPHDKNRNLIFFIVCCVILVAAYRYKRYRFISIEVPRIKEICPNTDVTIKQFHNKFCFVAKTLPQLKKPRLAFYKLFSISIGNSWQTVKYPYNTPESISGSYPETTFCLYHQFPEEVEINISCSNQLIKTDKALIKDVDLSNDGSSNVRVNDPSMFVSTDFCVENENEIIFLSKQDISTKTVSLSPIQNITFDVRNPKTFIKWPTDKWTTVFAYAASRKPWMVIVSTLIPLFKNNILINNGIKLKRFGILKEEHETYFRLSEQFKEDTHHRCFGFGVFAKIPNIEKSDYFEFIYNLTLSYPSNVIHSFRDLLAKSKMRKKKIVVDEYFARDYPQVMNTPQYEVVVLNQSDPIYKIADTIHSSKYYVFSHLTTAIYSIFLSKDAKMIERKINGADCLKIGKQISKLVGCGYKELKKPINNDCSIKSLQEYIEKLIDFSENNYLQLLYHNLGIQ</sequence>
<dbReference type="RefSeq" id="XP_001327620.1">
    <property type="nucleotide sequence ID" value="XM_001327585.1"/>
</dbReference>
<proteinExistence type="predicted"/>
<keyword evidence="2" id="KW-1185">Reference proteome</keyword>
<accession>A2DW96</accession>
<protein>
    <submittedName>
        <fullName evidence="1">Uncharacterized protein</fullName>
    </submittedName>
</protein>
<dbReference type="KEGG" id="tva:4773400"/>
<reference evidence="1" key="2">
    <citation type="journal article" date="2007" name="Science">
        <title>Draft genome sequence of the sexually transmitted pathogen Trichomonas vaginalis.</title>
        <authorList>
            <person name="Carlton J.M."/>
            <person name="Hirt R.P."/>
            <person name="Silva J.C."/>
            <person name="Delcher A.L."/>
            <person name="Schatz M."/>
            <person name="Zhao Q."/>
            <person name="Wortman J.R."/>
            <person name="Bidwell S.L."/>
            <person name="Alsmark U.C.M."/>
            <person name="Besteiro S."/>
            <person name="Sicheritz-Ponten T."/>
            <person name="Noel C.J."/>
            <person name="Dacks J.B."/>
            <person name="Foster P.G."/>
            <person name="Simillion C."/>
            <person name="Van de Peer Y."/>
            <person name="Miranda-Saavedra D."/>
            <person name="Barton G.J."/>
            <person name="Westrop G.D."/>
            <person name="Mueller S."/>
            <person name="Dessi D."/>
            <person name="Fiori P.L."/>
            <person name="Ren Q."/>
            <person name="Paulsen I."/>
            <person name="Zhang H."/>
            <person name="Bastida-Corcuera F.D."/>
            <person name="Simoes-Barbosa A."/>
            <person name="Brown M.T."/>
            <person name="Hayes R.D."/>
            <person name="Mukherjee M."/>
            <person name="Okumura C.Y."/>
            <person name="Schneider R."/>
            <person name="Smith A.J."/>
            <person name="Vanacova S."/>
            <person name="Villalvazo M."/>
            <person name="Haas B.J."/>
            <person name="Pertea M."/>
            <person name="Feldblyum T.V."/>
            <person name="Utterback T.R."/>
            <person name="Shu C.L."/>
            <person name="Osoegawa K."/>
            <person name="de Jong P.J."/>
            <person name="Hrdy I."/>
            <person name="Horvathova L."/>
            <person name="Zubacova Z."/>
            <person name="Dolezal P."/>
            <person name="Malik S.B."/>
            <person name="Logsdon J.M. Jr."/>
            <person name="Henze K."/>
            <person name="Gupta A."/>
            <person name="Wang C.C."/>
            <person name="Dunne R.L."/>
            <person name="Upcroft J.A."/>
            <person name="Upcroft P."/>
            <person name="White O."/>
            <person name="Salzberg S.L."/>
            <person name="Tang P."/>
            <person name="Chiu C.-H."/>
            <person name="Lee Y.-S."/>
            <person name="Embley T.M."/>
            <person name="Coombs G.H."/>
            <person name="Mottram J.C."/>
            <person name="Tachezy J."/>
            <person name="Fraser-Liggett C.M."/>
            <person name="Johnson P.J."/>
        </authorList>
    </citation>
    <scope>NUCLEOTIDE SEQUENCE [LARGE SCALE GENOMIC DNA]</scope>
    <source>
        <strain evidence="1">G3</strain>
    </source>
</reference>
<reference evidence="1" key="1">
    <citation type="submission" date="2006-10" db="EMBL/GenBank/DDBJ databases">
        <authorList>
            <person name="Amadeo P."/>
            <person name="Zhao Q."/>
            <person name="Wortman J."/>
            <person name="Fraser-Liggett C."/>
            <person name="Carlton J."/>
        </authorList>
    </citation>
    <scope>NUCLEOTIDE SEQUENCE</scope>
    <source>
        <strain evidence="1">G3</strain>
    </source>
</reference>
<evidence type="ECO:0000313" key="1">
    <source>
        <dbReference type="EMBL" id="EAY15397.1"/>
    </source>
</evidence>
<gene>
    <name evidence="1" type="ORF">TVAG_224730</name>
</gene>
<organism evidence="1 2">
    <name type="scientific">Trichomonas vaginalis (strain ATCC PRA-98 / G3)</name>
    <dbReference type="NCBI Taxonomy" id="412133"/>
    <lineage>
        <taxon>Eukaryota</taxon>
        <taxon>Metamonada</taxon>
        <taxon>Parabasalia</taxon>
        <taxon>Trichomonadida</taxon>
        <taxon>Trichomonadidae</taxon>
        <taxon>Trichomonas</taxon>
    </lineage>
</organism>